<keyword evidence="2" id="KW-1185">Reference proteome</keyword>
<name>A0ABN1LBI0_9GAMM</name>
<dbReference type="RefSeq" id="WP_343819108.1">
    <property type="nucleotide sequence ID" value="NZ_BAAAFA010000019.1"/>
</dbReference>
<evidence type="ECO:0000313" key="1">
    <source>
        <dbReference type="EMBL" id="GAA0824216.1"/>
    </source>
</evidence>
<reference evidence="1 2" key="1">
    <citation type="journal article" date="2019" name="Int. J. Syst. Evol. Microbiol.">
        <title>The Global Catalogue of Microorganisms (GCM) 10K type strain sequencing project: providing services to taxonomists for standard genome sequencing and annotation.</title>
        <authorList>
            <consortium name="The Broad Institute Genomics Platform"/>
            <consortium name="The Broad Institute Genome Sequencing Center for Infectious Disease"/>
            <person name="Wu L."/>
            <person name="Ma J."/>
        </authorList>
    </citation>
    <scope>NUCLEOTIDE SEQUENCE [LARGE SCALE GENOMIC DNA]</scope>
    <source>
        <strain evidence="1 2">JCM 15608</strain>
    </source>
</reference>
<sequence>MDKTKLWLCSSFGFLSRYFKEFPFTSPLDSLRNASKKLGEILPQVEQGIAQGMQDLEKKFSKALWVEYPL</sequence>
<comment type="caution">
    <text evidence="1">The sequence shown here is derived from an EMBL/GenBank/DDBJ whole genome shotgun (WGS) entry which is preliminary data.</text>
</comment>
<dbReference type="EMBL" id="BAAAFA010000019">
    <property type="protein sequence ID" value="GAA0824216.1"/>
    <property type="molecule type" value="Genomic_DNA"/>
</dbReference>
<protein>
    <submittedName>
        <fullName evidence="1">Uncharacterized protein</fullName>
    </submittedName>
</protein>
<evidence type="ECO:0000313" key="2">
    <source>
        <dbReference type="Proteomes" id="UP001500021"/>
    </source>
</evidence>
<gene>
    <name evidence="1" type="ORF">GCM10009111_34810</name>
</gene>
<organism evidence="1 2">
    <name type="scientific">Colwellia asteriadis</name>
    <dbReference type="NCBI Taxonomy" id="517723"/>
    <lineage>
        <taxon>Bacteria</taxon>
        <taxon>Pseudomonadati</taxon>
        <taxon>Pseudomonadota</taxon>
        <taxon>Gammaproteobacteria</taxon>
        <taxon>Alteromonadales</taxon>
        <taxon>Colwelliaceae</taxon>
        <taxon>Colwellia</taxon>
    </lineage>
</organism>
<dbReference type="Proteomes" id="UP001500021">
    <property type="component" value="Unassembled WGS sequence"/>
</dbReference>
<proteinExistence type="predicted"/>
<accession>A0ABN1LBI0</accession>